<reference evidence="1" key="1">
    <citation type="submission" date="2020-10" db="EMBL/GenBank/DDBJ databases">
        <title>Sequencing the genomes of 1000 actinobacteria strains.</title>
        <authorList>
            <person name="Klenk H.-P."/>
        </authorList>
    </citation>
    <scope>NUCLEOTIDE SEQUENCE</scope>
    <source>
        <strain evidence="1">DSM 45354</strain>
    </source>
</reference>
<dbReference type="AlphaFoldDB" id="A0A927MNN2"/>
<comment type="caution">
    <text evidence="1">The sequence shown here is derived from an EMBL/GenBank/DDBJ whole genome shotgun (WGS) entry which is preliminary data.</text>
</comment>
<name>A0A927MNN2_9ACTN</name>
<sequence length="94" mass="10164">MFVLDQASRGLLVEKRHPGSFDARYAAPGCLVSAATIEVYRYAWHELPAEDPDGRMTFIGVGAAVFNLRVAAASLGSRTSTVALPDGTRCWPPR</sequence>
<protein>
    <submittedName>
        <fullName evidence="1">Uncharacterized protein</fullName>
    </submittedName>
</protein>
<accession>A0A927MNN2</accession>
<dbReference type="Proteomes" id="UP000638648">
    <property type="component" value="Unassembled WGS sequence"/>
</dbReference>
<proteinExistence type="predicted"/>
<evidence type="ECO:0000313" key="1">
    <source>
        <dbReference type="EMBL" id="MBE1603864.1"/>
    </source>
</evidence>
<organism evidence="1 2">
    <name type="scientific">Actinopolymorpha pittospori</name>
    <dbReference type="NCBI Taxonomy" id="648752"/>
    <lineage>
        <taxon>Bacteria</taxon>
        <taxon>Bacillati</taxon>
        <taxon>Actinomycetota</taxon>
        <taxon>Actinomycetes</taxon>
        <taxon>Propionibacteriales</taxon>
        <taxon>Actinopolymorphaceae</taxon>
        <taxon>Actinopolymorpha</taxon>
    </lineage>
</organism>
<gene>
    <name evidence="1" type="ORF">HEB94_000712</name>
</gene>
<dbReference type="EMBL" id="JADBEM010000001">
    <property type="protein sequence ID" value="MBE1603864.1"/>
    <property type="molecule type" value="Genomic_DNA"/>
</dbReference>
<evidence type="ECO:0000313" key="2">
    <source>
        <dbReference type="Proteomes" id="UP000638648"/>
    </source>
</evidence>
<keyword evidence="2" id="KW-1185">Reference proteome</keyword>